<proteinExistence type="predicted"/>
<reference evidence="2 3" key="1">
    <citation type="submission" date="2019-04" db="EMBL/GenBank/DDBJ databases">
        <title>Niastella caeni sp. nov., isolated from activated sludge.</title>
        <authorList>
            <person name="Sheng M."/>
        </authorList>
    </citation>
    <scope>NUCLEOTIDE SEQUENCE [LARGE SCALE GENOMIC DNA]</scope>
    <source>
        <strain evidence="2 3">HX-2-15</strain>
    </source>
</reference>
<dbReference type="Pfam" id="PF13585">
    <property type="entry name" value="CHU_C"/>
    <property type="match status" value="1"/>
</dbReference>
<accession>A0A4S8HXA3</accession>
<dbReference type="InterPro" id="IPR011050">
    <property type="entry name" value="Pectin_lyase_fold/virulence"/>
</dbReference>
<protein>
    <submittedName>
        <fullName evidence="2">T9SS type B sorting domain-containing protein</fullName>
    </submittedName>
</protein>
<dbReference type="NCBIfam" id="TIGR04131">
    <property type="entry name" value="Bac_Flav_CTERM"/>
    <property type="match status" value="1"/>
</dbReference>
<dbReference type="InterPro" id="IPR026341">
    <property type="entry name" value="T9SS_type_B"/>
</dbReference>
<dbReference type="InterPro" id="IPR006626">
    <property type="entry name" value="PbH1"/>
</dbReference>
<sequence>MRKILRGHVFNKHFLFTLCLGFSFFLKAHAQVSGTFTINSAVATGGSNFNSFTDAVASLSGGVNGAVIFNVQSGSGPYNEQVIINNITGASATNTILFNCNGVTLTFMSTNSTQRAGIKLNSADYVTFDNLVVVPQGVNFGEYGYGFHLLNDADNNTIRNCQINNGYNMFDFEANEGIVINGNNENSVLPGYSNCDDNLIQGNTISGGSVGITLSSIPVTGNPPIYINGNRILNNTISNFAFYGMQFSYNSGTQINGNDISGGPNLYISSGIYIGGLNQSLSVTNNRIHDLAVPDFMGGNDVTGILLNSQGVAGRESTIANNLIYNIQNNELQFGIAARNGLSSYFNIYHNTISLDDQILPGTETYGFYFENVTDIDVKNNIVTITRPSTNWNYGIYVLAAPPRFTSDHNDIYVQTGISFICDFGYYVGNDIPTIAQWRADTDLDHFSTDINPLYTNLAGSDFRPTAQPIDNMALFASITTDITSAARNTTNPDPGCYEFTSAACSTPVTAGTTFVAPDSIMCIGPKITLGVSGNSAGGGQTYTWQTSTTATGTFTNLTGALAFPLYEGSPTTTLYYRVAVTCGATTQYSNPIRVLVTSALNGGTYTINSALPTGGINFNSFSDAARALQCGVNGPIVFNVSSNNGPYNEQLIIPAVNTSATRTVTFNGNGATIAYEPTNDAQSAVIKLDGTDYITFDSLNVDVLGSLEGFGFGIQLMNNADHNTIRRCTVNVNKISTSPYYAGIVMNGDNINPKLEITNSFCDSNLIERNTVNGAYVGITCVSKSDVDGLTSYSVGNIIRKNTLIDNCNFGLYIAGTENLVVDSNEIKHVNRSIFTINPFQSIFIYRVNYGLSITRNRIHNLLEGNKTSVVSIDGIRFERVVTTAAKPHMVSNNALYYFRGNGIQQGLYAISSNYIKFYHNTVSLDDTASTALITTRGFALFGTGTTGIEVKNNNFVVRRGGTAPKYCIYLSTNDSGLVANNNNYYMNAASGTRNNVGYMGGIEYLSLTNWLATRKDSASISVDPVYHDMPNGDLTPTKIPFENRGTNVGITKDIWDATRSTTAPDIGAFEFTICRTLTNPVLTVDSAGVNVIRFSWQAIPNTSGYRVSRDGFNWTMPSSGAMGTTHTITGLSPRDTVGLMVKALGSRVDCPEYLSQRVTGQALTDQIFVPNTFTPNGNGQNDVFKVYSNVLSTVRWMVFNQWGEKVFETSDKQASWDGNYKGKPQPIGVYVYVVSGTLSDGTKVTQKGSFNLIR</sequence>
<dbReference type="EMBL" id="STFF01000002">
    <property type="protein sequence ID" value="THU39911.1"/>
    <property type="molecule type" value="Genomic_DNA"/>
</dbReference>
<dbReference type="InterPro" id="IPR012334">
    <property type="entry name" value="Pectin_lyas_fold"/>
</dbReference>
<organism evidence="2 3">
    <name type="scientific">Niastella caeni</name>
    <dbReference type="NCBI Taxonomy" id="2569763"/>
    <lineage>
        <taxon>Bacteria</taxon>
        <taxon>Pseudomonadati</taxon>
        <taxon>Bacteroidota</taxon>
        <taxon>Chitinophagia</taxon>
        <taxon>Chitinophagales</taxon>
        <taxon>Chitinophagaceae</taxon>
        <taxon>Niastella</taxon>
    </lineage>
</organism>
<dbReference type="AlphaFoldDB" id="A0A4S8HXA3"/>
<comment type="caution">
    <text evidence="2">The sequence shown here is derived from an EMBL/GenBank/DDBJ whole genome shotgun (WGS) entry which is preliminary data.</text>
</comment>
<evidence type="ECO:0000256" key="1">
    <source>
        <dbReference type="SAM" id="SignalP"/>
    </source>
</evidence>
<keyword evidence="1" id="KW-0732">Signal</keyword>
<dbReference type="SMART" id="SM00710">
    <property type="entry name" value="PbH1"/>
    <property type="match status" value="14"/>
</dbReference>
<feature type="signal peptide" evidence="1">
    <location>
        <begin position="1"/>
        <end position="30"/>
    </location>
</feature>
<gene>
    <name evidence="2" type="ORF">FAM09_08430</name>
</gene>
<dbReference type="Proteomes" id="UP000306918">
    <property type="component" value="Unassembled WGS sequence"/>
</dbReference>
<dbReference type="OrthoDB" id="1465457at2"/>
<feature type="chain" id="PRO_5020911193" evidence="1">
    <location>
        <begin position="31"/>
        <end position="1256"/>
    </location>
</feature>
<dbReference type="SUPFAM" id="SSF51126">
    <property type="entry name" value="Pectin lyase-like"/>
    <property type="match status" value="2"/>
</dbReference>
<dbReference type="RefSeq" id="WP_136576667.1">
    <property type="nucleotide sequence ID" value="NZ_STFF01000002.1"/>
</dbReference>
<evidence type="ECO:0000313" key="3">
    <source>
        <dbReference type="Proteomes" id="UP000306918"/>
    </source>
</evidence>
<name>A0A4S8HXA3_9BACT</name>
<keyword evidence="3" id="KW-1185">Reference proteome</keyword>
<evidence type="ECO:0000313" key="2">
    <source>
        <dbReference type="EMBL" id="THU39911.1"/>
    </source>
</evidence>
<dbReference type="Gene3D" id="2.160.20.10">
    <property type="entry name" value="Single-stranded right-handed beta-helix, Pectin lyase-like"/>
    <property type="match status" value="3"/>
</dbReference>